<dbReference type="SUPFAM" id="SSF64438">
    <property type="entry name" value="CNF1/YfiH-like putative cysteine hydrolases"/>
    <property type="match status" value="1"/>
</dbReference>
<dbReference type="GO" id="GO:0017061">
    <property type="term" value="F:S-methyl-5-thioadenosine phosphorylase activity"/>
    <property type="evidence" value="ECO:0007669"/>
    <property type="project" value="UniProtKB-EC"/>
</dbReference>
<dbReference type="InterPro" id="IPR003730">
    <property type="entry name" value="Cu_polyphenol_OxRdtase"/>
</dbReference>
<comment type="similarity">
    <text evidence="2 10">Belongs to the purine nucleoside phosphorylase YfiH/LACC1 family.</text>
</comment>
<organism evidence="11 12">
    <name type="scientific">Thalassolituus maritimus</name>
    <dbReference type="NCBI Taxonomy" id="484498"/>
    <lineage>
        <taxon>Bacteria</taxon>
        <taxon>Pseudomonadati</taxon>
        <taxon>Pseudomonadota</taxon>
        <taxon>Gammaproteobacteria</taxon>
        <taxon>Oceanospirillales</taxon>
        <taxon>Oceanospirillaceae</taxon>
        <taxon>Thalassolituus</taxon>
    </lineage>
</organism>
<evidence type="ECO:0000256" key="2">
    <source>
        <dbReference type="ARBA" id="ARBA00007353"/>
    </source>
</evidence>
<evidence type="ECO:0000256" key="4">
    <source>
        <dbReference type="ARBA" id="ARBA00022723"/>
    </source>
</evidence>
<gene>
    <name evidence="11" type="ORF">SAMN05421686_10518</name>
</gene>
<dbReference type="GO" id="GO:0016787">
    <property type="term" value="F:hydrolase activity"/>
    <property type="evidence" value="ECO:0007669"/>
    <property type="project" value="UniProtKB-KW"/>
</dbReference>
<dbReference type="AlphaFoldDB" id="A0A1N7M828"/>
<keyword evidence="3" id="KW-0808">Transferase</keyword>
<evidence type="ECO:0000256" key="10">
    <source>
        <dbReference type="RuleBase" id="RU361274"/>
    </source>
</evidence>
<evidence type="ECO:0000256" key="7">
    <source>
        <dbReference type="ARBA" id="ARBA00047989"/>
    </source>
</evidence>
<evidence type="ECO:0000313" key="11">
    <source>
        <dbReference type="EMBL" id="SIS82276.1"/>
    </source>
</evidence>
<evidence type="ECO:0000256" key="8">
    <source>
        <dbReference type="ARBA" id="ARBA00048968"/>
    </source>
</evidence>
<comment type="catalytic activity">
    <reaction evidence="1">
        <text>inosine + phosphate = alpha-D-ribose 1-phosphate + hypoxanthine</text>
        <dbReference type="Rhea" id="RHEA:27646"/>
        <dbReference type="ChEBI" id="CHEBI:17368"/>
        <dbReference type="ChEBI" id="CHEBI:17596"/>
        <dbReference type="ChEBI" id="CHEBI:43474"/>
        <dbReference type="ChEBI" id="CHEBI:57720"/>
        <dbReference type="EC" id="2.4.2.1"/>
    </reaction>
    <physiologicalReaction direction="left-to-right" evidence="1">
        <dbReference type="Rhea" id="RHEA:27647"/>
    </physiologicalReaction>
</comment>
<comment type="catalytic activity">
    <reaction evidence="8">
        <text>adenosine + phosphate = alpha-D-ribose 1-phosphate + adenine</text>
        <dbReference type="Rhea" id="RHEA:27642"/>
        <dbReference type="ChEBI" id="CHEBI:16335"/>
        <dbReference type="ChEBI" id="CHEBI:16708"/>
        <dbReference type="ChEBI" id="CHEBI:43474"/>
        <dbReference type="ChEBI" id="CHEBI:57720"/>
        <dbReference type="EC" id="2.4.2.1"/>
    </reaction>
    <physiologicalReaction direction="left-to-right" evidence="8">
        <dbReference type="Rhea" id="RHEA:27643"/>
    </physiologicalReaction>
</comment>
<evidence type="ECO:0000256" key="3">
    <source>
        <dbReference type="ARBA" id="ARBA00022679"/>
    </source>
</evidence>
<keyword evidence="4" id="KW-0479">Metal-binding</keyword>
<dbReference type="STRING" id="484498.SAMN05421686_10518"/>
<dbReference type="Gene3D" id="3.60.140.10">
    <property type="entry name" value="CNF1/YfiH-like putative cysteine hydrolases"/>
    <property type="match status" value="1"/>
</dbReference>
<sequence>MIDLHQPEWSLPEGVYAYYSGRRGGVSLAPYNGFNLGDHVGDLSESVAANRATLLDALPGVSGIQWLKQVHGVEVFQATADSLRIIPEADAAATTEAGIACAVMTADCLPVLFCDQSGDKIAAAHAGWRGLASGVLLNTLKEFSDVSQVSAYLCPAIGFEAFEVGPEVKGAFPDAPETCFRNGEGDRWYADLFELARWQLIRAGIGSVHGGGICTFEDESGYFSYRRDGVTGRQVSLIWKA</sequence>
<dbReference type="Proteomes" id="UP000185639">
    <property type="component" value="Unassembled WGS sequence"/>
</dbReference>
<reference evidence="12" key="1">
    <citation type="submission" date="2017-01" db="EMBL/GenBank/DDBJ databases">
        <authorList>
            <person name="Varghese N."/>
            <person name="Submissions S."/>
        </authorList>
    </citation>
    <scope>NUCLEOTIDE SEQUENCE [LARGE SCALE GENOMIC DNA]</scope>
    <source>
        <strain evidence="12">DSM 24913</strain>
    </source>
</reference>
<keyword evidence="5" id="KW-0378">Hydrolase</keyword>
<comment type="catalytic activity">
    <reaction evidence="7">
        <text>adenosine + H2O + H(+) = inosine + NH4(+)</text>
        <dbReference type="Rhea" id="RHEA:24408"/>
        <dbReference type="ChEBI" id="CHEBI:15377"/>
        <dbReference type="ChEBI" id="CHEBI:15378"/>
        <dbReference type="ChEBI" id="CHEBI:16335"/>
        <dbReference type="ChEBI" id="CHEBI:17596"/>
        <dbReference type="ChEBI" id="CHEBI:28938"/>
        <dbReference type="EC" id="3.5.4.4"/>
    </reaction>
    <physiologicalReaction direction="left-to-right" evidence="7">
        <dbReference type="Rhea" id="RHEA:24409"/>
    </physiologicalReaction>
</comment>
<evidence type="ECO:0000256" key="9">
    <source>
        <dbReference type="ARBA" id="ARBA00049893"/>
    </source>
</evidence>
<keyword evidence="12" id="KW-1185">Reference proteome</keyword>
<evidence type="ECO:0000256" key="1">
    <source>
        <dbReference type="ARBA" id="ARBA00000553"/>
    </source>
</evidence>
<evidence type="ECO:0000256" key="5">
    <source>
        <dbReference type="ARBA" id="ARBA00022801"/>
    </source>
</evidence>
<name>A0A1N7M828_9GAMM</name>
<accession>A0A1N7M828</accession>
<dbReference type="Pfam" id="PF02578">
    <property type="entry name" value="Cu-oxidase_4"/>
    <property type="match status" value="1"/>
</dbReference>
<dbReference type="InterPro" id="IPR011324">
    <property type="entry name" value="Cytotoxic_necrot_fac-like_cat"/>
</dbReference>
<dbReference type="NCBIfam" id="TIGR00726">
    <property type="entry name" value="peptidoglycan editing factor PgeF"/>
    <property type="match status" value="1"/>
</dbReference>
<evidence type="ECO:0000256" key="6">
    <source>
        <dbReference type="ARBA" id="ARBA00022833"/>
    </source>
</evidence>
<dbReference type="OrthoDB" id="4279at2"/>
<proteinExistence type="inferred from homology"/>
<evidence type="ECO:0000313" key="12">
    <source>
        <dbReference type="Proteomes" id="UP000185639"/>
    </source>
</evidence>
<protein>
    <recommendedName>
        <fullName evidence="10">Purine nucleoside phosphorylase</fullName>
    </recommendedName>
</protein>
<dbReference type="GO" id="GO:0005507">
    <property type="term" value="F:copper ion binding"/>
    <property type="evidence" value="ECO:0007669"/>
    <property type="project" value="TreeGrafter"/>
</dbReference>
<comment type="catalytic activity">
    <reaction evidence="9">
        <text>S-methyl-5'-thioadenosine + phosphate = 5-(methylsulfanyl)-alpha-D-ribose 1-phosphate + adenine</text>
        <dbReference type="Rhea" id="RHEA:11852"/>
        <dbReference type="ChEBI" id="CHEBI:16708"/>
        <dbReference type="ChEBI" id="CHEBI:17509"/>
        <dbReference type="ChEBI" id="CHEBI:43474"/>
        <dbReference type="ChEBI" id="CHEBI:58533"/>
        <dbReference type="EC" id="2.4.2.28"/>
    </reaction>
    <physiologicalReaction direction="left-to-right" evidence="9">
        <dbReference type="Rhea" id="RHEA:11853"/>
    </physiologicalReaction>
</comment>
<dbReference type="RefSeq" id="WP_076515241.1">
    <property type="nucleotide sequence ID" value="NZ_FTOH01000005.1"/>
</dbReference>
<dbReference type="PANTHER" id="PTHR30616:SF2">
    <property type="entry name" value="PURINE NUCLEOSIDE PHOSPHORYLASE LACC1"/>
    <property type="match status" value="1"/>
</dbReference>
<keyword evidence="6" id="KW-0862">Zinc</keyword>
<dbReference type="EMBL" id="FTOH01000005">
    <property type="protein sequence ID" value="SIS82276.1"/>
    <property type="molecule type" value="Genomic_DNA"/>
</dbReference>
<dbReference type="PANTHER" id="PTHR30616">
    <property type="entry name" value="UNCHARACTERIZED PROTEIN YFIH"/>
    <property type="match status" value="1"/>
</dbReference>
<dbReference type="InterPro" id="IPR038371">
    <property type="entry name" value="Cu_polyphenol_OxRdtase_sf"/>
</dbReference>
<dbReference type="CDD" id="cd16833">
    <property type="entry name" value="YfiH"/>
    <property type="match status" value="1"/>
</dbReference>